<evidence type="ECO:0000256" key="9">
    <source>
        <dbReference type="SAM" id="Phobius"/>
    </source>
</evidence>
<feature type="domain" description="Histidine kinase/HSP90-like ATPase" evidence="10">
    <location>
        <begin position="606"/>
        <end position="685"/>
    </location>
</feature>
<keyword evidence="13" id="KW-1185">Reference proteome</keyword>
<dbReference type="Pfam" id="PF02518">
    <property type="entry name" value="HATPase_c"/>
    <property type="match status" value="1"/>
</dbReference>
<dbReference type="Pfam" id="PF07730">
    <property type="entry name" value="HisKA_3"/>
    <property type="match status" value="1"/>
</dbReference>
<evidence type="ECO:0000313" key="13">
    <source>
        <dbReference type="Proteomes" id="UP001225316"/>
    </source>
</evidence>
<evidence type="ECO:0000256" key="4">
    <source>
        <dbReference type="ARBA" id="ARBA00022679"/>
    </source>
</evidence>
<feature type="transmembrane region" description="Helical" evidence="9">
    <location>
        <begin position="460"/>
        <end position="481"/>
    </location>
</feature>
<keyword evidence="9" id="KW-0812">Transmembrane</keyword>
<dbReference type="Gene3D" id="3.30.565.10">
    <property type="entry name" value="Histidine kinase-like ATPase, C-terminal domain"/>
    <property type="match status" value="1"/>
</dbReference>
<keyword evidence="4" id="KW-0808">Transferase</keyword>
<dbReference type="PANTHER" id="PTHR24421">
    <property type="entry name" value="NITRATE/NITRITE SENSOR PROTEIN NARX-RELATED"/>
    <property type="match status" value="1"/>
</dbReference>
<comment type="caution">
    <text evidence="12">The sequence shown here is derived from an EMBL/GenBank/DDBJ whole genome shotgun (WGS) entry which is preliminary data.</text>
</comment>
<protein>
    <recommendedName>
        <fullName evidence="2">histidine kinase</fullName>
        <ecNumber evidence="2">2.7.13.3</ecNumber>
    </recommendedName>
</protein>
<reference evidence="12 13" key="1">
    <citation type="submission" date="2023-04" db="EMBL/GenBank/DDBJ databases">
        <title>A novel bacteria isolated from coastal sediment.</title>
        <authorList>
            <person name="Liu X.-J."/>
            <person name="Du Z.-J."/>
        </authorList>
    </citation>
    <scope>NUCLEOTIDE SEQUENCE [LARGE SCALE GENOMIC DNA]</scope>
    <source>
        <strain evidence="12 13">SDUM461003</strain>
    </source>
</reference>
<keyword evidence="8" id="KW-0902">Two-component regulatory system</keyword>
<dbReference type="PANTHER" id="PTHR24421:SF10">
    <property type="entry name" value="NITRATE_NITRITE SENSOR PROTEIN NARQ"/>
    <property type="match status" value="1"/>
</dbReference>
<evidence type="ECO:0000256" key="7">
    <source>
        <dbReference type="ARBA" id="ARBA00022840"/>
    </source>
</evidence>
<comment type="catalytic activity">
    <reaction evidence="1">
        <text>ATP + protein L-histidine = ADP + protein N-phospho-L-histidine.</text>
        <dbReference type="EC" id="2.7.13.3"/>
    </reaction>
</comment>
<dbReference type="Proteomes" id="UP001225316">
    <property type="component" value="Unassembled WGS sequence"/>
</dbReference>
<dbReference type="EMBL" id="JARXHW010000013">
    <property type="protein sequence ID" value="MDQ8207395.1"/>
    <property type="molecule type" value="Genomic_DNA"/>
</dbReference>
<dbReference type="GO" id="GO:0016301">
    <property type="term" value="F:kinase activity"/>
    <property type="evidence" value="ECO:0007669"/>
    <property type="project" value="UniProtKB-KW"/>
</dbReference>
<dbReference type="Gene3D" id="1.20.5.1930">
    <property type="match status" value="1"/>
</dbReference>
<evidence type="ECO:0000256" key="8">
    <source>
        <dbReference type="ARBA" id="ARBA00023012"/>
    </source>
</evidence>
<dbReference type="EC" id="2.7.13.3" evidence="2"/>
<evidence type="ECO:0000259" key="10">
    <source>
        <dbReference type="Pfam" id="PF02518"/>
    </source>
</evidence>
<dbReference type="InterPro" id="IPR036890">
    <property type="entry name" value="HATPase_C_sf"/>
</dbReference>
<keyword evidence="6 12" id="KW-0418">Kinase</keyword>
<sequence length="688" mass="77604">MLSVLTSLRLVAVDEINIATEAHWSDSSVKNPESFDATAKQLAWEREIANRLLKSYRENENRLREIEAELDTLPIPYGGEPTGSGGYLTAWQKSALKKTQLNFTWDKTATIDAIALVPLRLYLGDEAGLTENAYWPGSIKIRAKVNGAWKILAELNDSQQEIQNSLPEFVSFDPIQTQECNIVFSNLPKRMGNNQYAGGFSEIFIFSTNANIAPRAKITVNSSREGYRVFSRDYLTDEQTPLGLPEIGPRTAGGLGLTIVTKDRIHSPARSFTIKYPEDQKIDGVRIDPAVIYKPGQAFPIRFTVQLLDAAQNILQSNERYLDTPFRNPGLNPHIVHFPPTTARSVRLNFIESSQPTERSRPWIQISEVTPLYRGVPLPRTAKITATQENKPRIAQGLSDPFGIQLFWSNQAAYDGMTQSGKILTHREWLKGLNLRLRLLEEKSLLTATQTTLLHKVRNYSLMSTIGLTLLIIFCALYLTIHHRMKVKREIRDTRERIASDLHDDVGSNLGTINLHTEFLMDQIEEAELTDRLKAIFKLTKESAFGLREVLHTTAPRIGRAQNIVPHIEELTQLSLFDIEYSLQLDPTINKTLTSPLLRKGLLLYYKEALYNIQHHAQCTQVTISLKEHLGRIELKISDNGIGMSKDQLAAPSTLRTLKLRAKDLNGALKIQSQPNQGMTLRLTISPR</sequence>
<name>A0ABU1AW83_9BACT</name>
<evidence type="ECO:0000256" key="3">
    <source>
        <dbReference type="ARBA" id="ARBA00022553"/>
    </source>
</evidence>
<keyword evidence="9" id="KW-0472">Membrane</keyword>
<keyword evidence="3" id="KW-0597">Phosphoprotein</keyword>
<dbReference type="InterPro" id="IPR050482">
    <property type="entry name" value="Sensor_HK_TwoCompSys"/>
</dbReference>
<dbReference type="RefSeq" id="WP_308949531.1">
    <property type="nucleotide sequence ID" value="NZ_JARXHW010000013.1"/>
</dbReference>
<gene>
    <name evidence="12" type="ORF">QEH52_07740</name>
</gene>
<evidence type="ECO:0000256" key="1">
    <source>
        <dbReference type="ARBA" id="ARBA00000085"/>
    </source>
</evidence>
<dbReference type="SUPFAM" id="SSF55874">
    <property type="entry name" value="ATPase domain of HSP90 chaperone/DNA topoisomerase II/histidine kinase"/>
    <property type="match status" value="1"/>
</dbReference>
<dbReference type="InterPro" id="IPR003594">
    <property type="entry name" value="HATPase_dom"/>
</dbReference>
<evidence type="ECO:0000313" key="12">
    <source>
        <dbReference type="EMBL" id="MDQ8207395.1"/>
    </source>
</evidence>
<evidence type="ECO:0000256" key="6">
    <source>
        <dbReference type="ARBA" id="ARBA00022777"/>
    </source>
</evidence>
<dbReference type="InterPro" id="IPR011712">
    <property type="entry name" value="Sig_transdc_His_kin_sub3_dim/P"/>
</dbReference>
<evidence type="ECO:0000256" key="2">
    <source>
        <dbReference type="ARBA" id="ARBA00012438"/>
    </source>
</evidence>
<feature type="domain" description="Signal transduction histidine kinase subgroup 3 dimerisation and phosphoacceptor" evidence="11">
    <location>
        <begin position="495"/>
        <end position="556"/>
    </location>
</feature>
<proteinExistence type="predicted"/>
<evidence type="ECO:0000256" key="5">
    <source>
        <dbReference type="ARBA" id="ARBA00022741"/>
    </source>
</evidence>
<evidence type="ECO:0000259" key="11">
    <source>
        <dbReference type="Pfam" id="PF07730"/>
    </source>
</evidence>
<keyword evidence="9" id="KW-1133">Transmembrane helix</keyword>
<accession>A0ABU1AW83</accession>
<keyword evidence="7" id="KW-0067">ATP-binding</keyword>
<keyword evidence="5" id="KW-0547">Nucleotide-binding</keyword>
<organism evidence="12 13">
    <name type="scientific">Thalassobacterium maritimum</name>
    <dbReference type="NCBI Taxonomy" id="3041265"/>
    <lineage>
        <taxon>Bacteria</taxon>
        <taxon>Pseudomonadati</taxon>
        <taxon>Verrucomicrobiota</taxon>
        <taxon>Opitutia</taxon>
        <taxon>Puniceicoccales</taxon>
        <taxon>Coraliomargaritaceae</taxon>
        <taxon>Thalassobacterium</taxon>
    </lineage>
</organism>